<proteinExistence type="predicted"/>
<sequence>MAYSPTILAYSRCPCLPIKRYHQAIPRVCSLGCSVRLEALLNRRFLCNA</sequence>
<accession>A0A1R3J5P2</accession>
<dbReference type="Proteomes" id="UP000187203">
    <property type="component" value="Unassembled WGS sequence"/>
</dbReference>
<organism evidence="1 2">
    <name type="scientific">Corchorus olitorius</name>
    <dbReference type="NCBI Taxonomy" id="93759"/>
    <lineage>
        <taxon>Eukaryota</taxon>
        <taxon>Viridiplantae</taxon>
        <taxon>Streptophyta</taxon>
        <taxon>Embryophyta</taxon>
        <taxon>Tracheophyta</taxon>
        <taxon>Spermatophyta</taxon>
        <taxon>Magnoliopsida</taxon>
        <taxon>eudicotyledons</taxon>
        <taxon>Gunneridae</taxon>
        <taxon>Pentapetalae</taxon>
        <taxon>rosids</taxon>
        <taxon>malvids</taxon>
        <taxon>Malvales</taxon>
        <taxon>Malvaceae</taxon>
        <taxon>Grewioideae</taxon>
        <taxon>Apeibeae</taxon>
        <taxon>Corchorus</taxon>
    </lineage>
</organism>
<keyword evidence="2" id="KW-1185">Reference proteome</keyword>
<name>A0A1R3J5P2_9ROSI</name>
<gene>
    <name evidence="1" type="ORF">COLO4_19355</name>
</gene>
<evidence type="ECO:0000313" key="2">
    <source>
        <dbReference type="Proteomes" id="UP000187203"/>
    </source>
</evidence>
<dbReference type="EMBL" id="AWUE01016596">
    <property type="protein sequence ID" value="OMO90120.1"/>
    <property type="molecule type" value="Genomic_DNA"/>
</dbReference>
<protein>
    <submittedName>
        <fullName evidence="1">Uncharacterized protein</fullName>
    </submittedName>
</protein>
<reference evidence="2" key="1">
    <citation type="submission" date="2013-09" db="EMBL/GenBank/DDBJ databases">
        <title>Corchorus olitorius genome sequencing.</title>
        <authorList>
            <person name="Alam M."/>
            <person name="Haque M.S."/>
            <person name="Islam M.S."/>
            <person name="Emdad E.M."/>
            <person name="Islam M.M."/>
            <person name="Ahmed B."/>
            <person name="Halim A."/>
            <person name="Hossen Q.M.M."/>
            <person name="Hossain M.Z."/>
            <person name="Ahmed R."/>
            <person name="Khan M.M."/>
            <person name="Islam R."/>
            <person name="Rashid M.M."/>
            <person name="Khan S.A."/>
            <person name="Rahman M.S."/>
            <person name="Alam M."/>
            <person name="Yahiya A.S."/>
            <person name="Khan M.S."/>
            <person name="Azam M.S."/>
            <person name="Haque T."/>
            <person name="Lashkar M.Z.H."/>
            <person name="Akhand A.I."/>
            <person name="Morshed G."/>
            <person name="Roy S."/>
            <person name="Uddin K.S."/>
            <person name="Rabeya T."/>
            <person name="Hossain A.S."/>
            <person name="Chowdhury A."/>
            <person name="Snigdha A.R."/>
            <person name="Mortoza M.S."/>
            <person name="Matin S.A."/>
            <person name="Hoque S.M.E."/>
            <person name="Islam M.K."/>
            <person name="Roy D.K."/>
            <person name="Haider R."/>
            <person name="Moosa M.M."/>
            <person name="Elias S.M."/>
            <person name="Hasan A.M."/>
            <person name="Jahan S."/>
            <person name="Shafiuddin M."/>
            <person name="Mahmood N."/>
            <person name="Shommy N.S."/>
        </authorList>
    </citation>
    <scope>NUCLEOTIDE SEQUENCE [LARGE SCALE GENOMIC DNA]</scope>
    <source>
        <strain evidence="2">cv. O-4</strain>
    </source>
</reference>
<evidence type="ECO:0000313" key="1">
    <source>
        <dbReference type="EMBL" id="OMO90120.1"/>
    </source>
</evidence>
<dbReference type="AlphaFoldDB" id="A0A1R3J5P2"/>
<comment type="caution">
    <text evidence="1">The sequence shown here is derived from an EMBL/GenBank/DDBJ whole genome shotgun (WGS) entry which is preliminary data.</text>
</comment>